<gene>
    <name evidence="1" type="ORF">JMJ85_20070</name>
</gene>
<sequence>MNDSRTRATLSARVQQVINELHAARLNMANIDYAEAYKNLTYADREMKLIRRRFREGISKANKPPRK</sequence>
<name>A0A8F5RJJ8_SALDZ</name>
<evidence type="ECO:0000313" key="1">
    <source>
        <dbReference type="EMBL" id="QXN83051.1"/>
    </source>
</evidence>
<reference evidence="1" key="1">
    <citation type="submission" date="2021-07" db="EMBL/GenBank/DDBJ databases">
        <title>Whole-Genome Sequences of non-enterica strains of Salmonella enterica isolated from poultry houses.</title>
        <authorList>
            <person name="Lamas A."/>
            <person name="Regal P."/>
            <person name="Miranda J.M."/>
            <person name="Vazquez B."/>
            <person name="Cepeda A."/>
            <person name="Franco C.M."/>
        </authorList>
    </citation>
    <scope>NUCLEOTIDE SEQUENCE</scope>
    <source>
        <strain evidence="1">LHICA_D1</strain>
    </source>
</reference>
<dbReference type="EMBL" id="CP078142">
    <property type="protein sequence ID" value="QXN83051.1"/>
    <property type="molecule type" value="Genomic_DNA"/>
</dbReference>
<dbReference type="AlphaFoldDB" id="A0A8F5RJJ8"/>
<proteinExistence type="predicted"/>
<protein>
    <submittedName>
        <fullName evidence="1">Uncharacterized protein</fullName>
    </submittedName>
</protein>
<organism evidence="1">
    <name type="scientific">Salmonella diarizonae</name>
    <dbReference type="NCBI Taxonomy" id="59204"/>
    <lineage>
        <taxon>Bacteria</taxon>
        <taxon>Pseudomonadati</taxon>
        <taxon>Pseudomonadota</taxon>
        <taxon>Gammaproteobacteria</taxon>
        <taxon>Enterobacterales</taxon>
        <taxon>Enterobacteriaceae</taxon>
        <taxon>Salmonella</taxon>
    </lineage>
</organism>
<accession>A0A8F5RJJ8</accession>